<accession>D6PK01</accession>
<reference evidence="1" key="1">
    <citation type="journal article" date="2010" name="ISME J.">
        <title>Metagenome of the Mediterranean deep chlorophyll maximum studied by direct and fosmid library 454 pyrosequencing.</title>
        <authorList>
            <person name="Ghai R."/>
            <person name="Martin-Cuadrado A.B."/>
            <person name="Molto A.G."/>
            <person name="Heredia I.G."/>
            <person name="Cabrera R."/>
            <person name="Martin J."/>
            <person name="Verdu M."/>
            <person name="Deschamps P."/>
            <person name="Moreira D."/>
            <person name="Lopez-Garcia P."/>
            <person name="Mira A."/>
            <person name="Rodriguez-Valera F."/>
        </authorList>
    </citation>
    <scope>NUCLEOTIDE SEQUENCE</scope>
</reference>
<sequence length="81" mass="9530">MFATNLSSYLLEEGLDVSYNICFIRDVKQWHDLGFSWVKRRPILMMSCGYAEETRQQWLEKKNQLGLDTCPPLSDIVSWVK</sequence>
<protein>
    <submittedName>
        <fullName evidence="1">Uncharacterized protein</fullName>
    </submittedName>
</protein>
<dbReference type="AlphaFoldDB" id="D6PK01"/>
<evidence type="ECO:0000313" key="1">
    <source>
        <dbReference type="EMBL" id="ADD96052.1"/>
    </source>
</evidence>
<name>D6PK01_9ZZZZ</name>
<dbReference type="EMBL" id="GU943117">
    <property type="protein sequence ID" value="ADD96052.1"/>
    <property type="molecule type" value="Genomic_DNA"/>
</dbReference>
<proteinExistence type="predicted"/>
<organism evidence="1">
    <name type="scientific">uncultured organism MedDCM-OCT-S04-C375</name>
    <dbReference type="NCBI Taxonomy" id="743615"/>
    <lineage>
        <taxon>unclassified sequences</taxon>
        <taxon>environmental samples</taxon>
    </lineage>
</organism>